<dbReference type="Proteomes" id="UP000624279">
    <property type="component" value="Unassembled WGS sequence"/>
</dbReference>
<name>A0ABR6YBX7_9BURK</name>
<comment type="caution">
    <text evidence="2">The sequence shown here is derived from an EMBL/GenBank/DDBJ whole genome shotgun (WGS) entry which is preliminary data.</text>
</comment>
<dbReference type="RefSeq" id="WP_186941840.1">
    <property type="nucleotide sequence ID" value="NZ_JACOGA010000007.1"/>
</dbReference>
<keyword evidence="1" id="KW-0732">Signal</keyword>
<sequence length="160" mass="17536">MFVVQLKLLVSILTMCVFISVPINASAQVQVSEQKAVLSALDRSELKNFNAPYVFRIASFSKEEGGYGSGALVLLMSKDTKTAIVNVNGVRTELRAMQAVAMLDCQTGSTRQQVYAKDQLRLMVKLTLKAGEEACWAEGLVSIRTDKHTNRYMVKGVSGL</sequence>
<organism evidence="2 3">
    <name type="scientific">Undibacterium flavidum</name>
    <dbReference type="NCBI Taxonomy" id="2762297"/>
    <lineage>
        <taxon>Bacteria</taxon>
        <taxon>Pseudomonadati</taxon>
        <taxon>Pseudomonadota</taxon>
        <taxon>Betaproteobacteria</taxon>
        <taxon>Burkholderiales</taxon>
        <taxon>Oxalobacteraceae</taxon>
        <taxon>Undibacterium</taxon>
    </lineage>
</organism>
<feature type="signal peptide" evidence="1">
    <location>
        <begin position="1"/>
        <end position="27"/>
    </location>
</feature>
<evidence type="ECO:0000313" key="2">
    <source>
        <dbReference type="EMBL" id="MBC3873817.1"/>
    </source>
</evidence>
<accession>A0ABR6YBX7</accession>
<evidence type="ECO:0000313" key="3">
    <source>
        <dbReference type="Proteomes" id="UP000624279"/>
    </source>
</evidence>
<proteinExistence type="predicted"/>
<reference evidence="2 3" key="1">
    <citation type="submission" date="2020-08" db="EMBL/GenBank/DDBJ databases">
        <title>Novel species isolated from subtropical streams in China.</title>
        <authorList>
            <person name="Lu H."/>
        </authorList>
    </citation>
    <scope>NUCLEOTIDE SEQUENCE [LARGE SCALE GENOMIC DNA]</scope>
    <source>
        <strain evidence="2 3">LX15W</strain>
    </source>
</reference>
<evidence type="ECO:0000256" key="1">
    <source>
        <dbReference type="SAM" id="SignalP"/>
    </source>
</evidence>
<dbReference type="EMBL" id="JACOGA010000007">
    <property type="protein sequence ID" value="MBC3873817.1"/>
    <property type="molecule type" value="Genomic_DNA"/>
</dbReference>
<keyword evidence="3" id="KW-1185">Reference proteome</keyword>
<gene>
    <name evidence="2" type="ORF">H8K55_09465</name>
</gene>
<protein>
    <submittedName>
        <fullName evidence="2">Uncharacterized protein</fullName>
    </submittedName>
</protein>
<feature type="chain" id="PRO_5045716645" evidence="1">
    <location>
        <begin position="28"/>
        <end position="160"/>
    </location>
</feature>